<feature type="compositionally biased region" description="Low complexity" evidence="7">
    <location>
        <begin position="141"/>
        <end position="163"/>
    </location>
</feature>
<feature type="compositionally biased region" description="Basic residues" evidence="7">
    <location>
        <begin position="189"/>
        <end position="200"/>
    </location>
</feature>
<gene>
    <name evidence="10" type="ORF">V7S43_007978</name>
</gene>
<reference evidence="10 11" key="1">
    <citation type="submission" date="2024-09" db="EMBL/GenBank/DDBJ databases">
        <title>Genome sequencing and assembly of Phytophthora oleae, isolate VK10A, causative agent of rot of olive drupes.</title>
        <authorList>
            <person name="Conti Taguali S."/>
            <person name="Riolo M."/>
            <person name="La Spada F."/>
            <person name="Cacciola S.O."/>
            <person name="Dionisio G."/>
        </authorList>
    </citation>
    <scope>NUCLEOTIDE SEQUENCE [LARGE SCALE GENOMIC DNA]</scope>
    <source>
        <strain evidence="10 11">VK10A</strain>
    </source>
</reference>
<evidence type="ECO:0000259" key="8">
    <source>
        <dbReference type="PROSITE" id="PS50280"/>
    </source>
</evidence>
<dbReference type="PANTHER" id="PTHR45747">
    <property type="entry name" value="HISTONE-LYSINE N-METHYLTRANSFERASE E(Z)"/>
    <property type="match status" value="1"/>
</dbReference>
<feature type="compositionally biased region" description="Basic residues" evidence="7">
    <location>
        <begin position="320"/>
        <end position="329"/>
    </location>
</feature>
<dbReference type="InterPro" id="IPR046341">
    <property type="entry name" value="SET_dom_sf"/>
</dbReference>
<comment type="caution">
    <text evidence="10">The sequence shown here is derived from an EMBL/GenBank/DDBJ whole genome shotgun (WGS) entry which is preliminary data.</text>
</comment>
<dbReference type="SUPFAM" id="SSF82199">
    <property type="entry name" value="SET domain"/>
    <property type="match status" value="1"/>
</dbReference>
<dbReference type="EMBL" id="JBIMZQ010000015">
    <property type="protein sequence ID" value="KAL3667035.1"/>
    <property type="molecule type" value="Genomic_DNA"/>
</dbReference>
<feature type="region of interest" description="Disordered" evidence="7">
    <location>
        <begin position="1137"/>
        <end position="1159"/>
    </location>
</feature>
<evidence type="ECO:0000259" key="9">
    <source>
        <dbReference type="PROSITE" id="PS51633"/>
    </source>
</evidence>
<dbReference type="InterPro" id="IPR041355">
    <property type="entry name" value="Pre-SET_CXC"/>
</dbReference>
<keyword evidence="4" id="KW-0805">Transcription regulation</keyword>
<dbReference type="PANTHER" id="PTHR45747:SF4">
    <property type="entry name" value="HISTONE-LYSINE N-METHYLTRANSFERASE E(Z)"/>
    <property type="match status" value="1"/>
</dbReference>
<name>A0ABD3FJF7_9STRA</name>
<evidence type="ECO:0000256" key="2">
    <source>
        <dbReference type="ARBA" id="ARBA00022679"/>
    </source>
</evidence>
<keyword evidence="3" id="KW-0949">S-adenosyl-L-methionine</keyword>
<dbReference type="Proteomes" id="UP001632037">
    <property type="component" value="Unassembled WGS sequence"/>
</dbReference>
<feature type="compositionally biased region" description="Basic and acidic residues" evidence="7">
    <location>
        <begin position="516"/>
        <end position="529"/>
    </location>
</feature>
<keyword evidence="11" id="KW-1185">Reference proteome</keyword>
<feature type="compositionally biased region" description="Low complexity" evidence="7">
    <location>
        <begin position="222"/>
        <end position="256"/>
    </location>
</feature>
<sequence>MDVNTEVIVLDDSSDASSGSETWRASASTTPPTSPAPRRRRVQSIGYNDAVKAALAMAAAFTVEKPPNSAAERKEKKAAPAPPLLATKTKKNPKKQFSDKRPLQSRSRENDRGTNSHKIAHRHRATEKPPPAGSLRPPRRSISLSSSSDSDSDSSSDSSCSSDSGRKPKPPRFSHISSSAPKGKAWPVAKRRSHAKSKKSDRREEHISEQSKQPAEVVDLMSSSSSSSSDSSGGRRSRLSSLASALSLTSSDSESLPGMQVQTGKNRLVLNDRVLVGSKPRPASQSGQHGKKMTETADRPRFAAHTSNHEANKATAGVRPGKRKRVKPQMRRESTSVNNRGKTRADPLTKKKTQAKEPAAISVQARHAWPKPATATQSDPLSLLSSSPSSSAVSSPRPTPPRKSAVTTSGASSSVVREGEMDAFGRYRCRKSVSGSASTPPRNARPVSPMSAFAVAAKSMPSPASSTSPSPRKKRRVASYFDVDHMALDNLQAQERELAWIRSQHKQAQNLSRPSKPRDQKDKARREVTDVDSNVFGGARSMDVDHVGARWEQTKVEVKSSGAGGPAPVISRTEILHLTSYRGVFFDEAPPNLLSMRDHECSAPFESDCDHPLTFYDETDTLISHCAILESFGKPTQCISSVFPTEVAKPQSDITLAVSSLVTAHLPIIRRCHQRKVQAILSEARQKVSAYQAALRKHRRDRGECNEMTPHILPRSSAEKEAVKQLKTLQHACDIGAGDVSFQIGRGESHVREKTLSSLVQINRSALIRPLRKYTTSVGLRYNYRVDDDPILRYTATTRPSGAGGGVGELSKKYGLRVGNVADEEVVEYVLRLVVGRLGDSEQVFHALKSELDFSQAYTTYSELKKLYDSRQRANARLDHVEKLGHDGIHTGDADVAALVNLMEQSSLSQGARARSLARRLQPPIRSLESSIVDSLVDSASAGLAALGLRATDSYNELVDVYCGSFCRMCYTYNCHDHGGDHPLPARRVDPAYPRVGLAPRAACGDGSVGVASRVAVWGSSSDEEEVVYLGREMSNTKPMVDPSEYVDASHVPLVTRKMRSFLSTSSICDKLCWKAGDLKDVKGEGNGISAVALGVLRKLRETMGDNSCLLAAVVGSASCGEVHRWIEKEKASGEYGTASRRTRNWKRGRRSGGSNHELVQRTRNQRLQDRGTANHEYEPCMHEGMCDSTGCSCMKRDHMCEKACACSRDCPNRFEGCSCSPGECRTSKCPCFTALRECDPDVCVECGASELAVYSSVMDGTVAGTTSRRTCCNMNVIRRKHKRLGMSFSSIHGYGMYALEPILASEFVYEYNGAVLSQDEAERRGLIYDKMEMSYLFDLNEDAVLDALRDGNKSKFINHEGEAPNCTAKVVSVSGVHHITIWALCDIAVGDELMFDYGYKRGVGPDWSQRREVSKDTS</sequence>
<feature type="compositionally biased region" description="Low complexity" evidence="7">
    <location>
        <begin position="378"/>
        <end position="396"/>
    </location>
</feature>
<feature type="compositionally biased region" description="Low complexity" evidence="7">
    <location>
        <begin position="404"/>
        <end position="416"/>
    </location>
</feature>
<protein>
    <recommendedName>
        <fullName evidence="12">CXC domain-containing protein</fullName>
    </recommendedName>
</protein>
<evidence type="ECO:0000256" key="6">
    <source>
        <dbReference type="ARBA" id="ARBA00048568"/>
    </source>
</evidence>
<accession>A0ABD3FJF7</accession>
<dbReference type="GO" id="GO:0140951">
    <property type="term" value="F:histone H3K27 trimethyltransferase activity"/>
    <property type="evidence" value="ECO:0007669"/>
    <property type="project" value="UniProtKB-EC"/>
</dbReference>
<dbReference type="Pfam" id="PF00856">
    <property type="entry name" value="SET"/>
    <property type="match status" value="1"/>
</dbReference>
<feature type="compositionally biased region" description="Basic and acidic residues" evidence="7">
    <location>
        <begin position="96"/>
        <end position="114"/>
    </location>
</feature>
<feature type="compositionally biased region" description="Basic and acidic residues" evidence="7">
    <location>
        <begin position="292"/>
        <end position="312"/>
    </location>
</feature>
<dbReference type="SMART" id="SM00317">
    <property type="entry name" value="SET"/>
    <property type="match status" value="1"/>
</dbReference>
<evidence type="ECO:0000313" key="11">
    <source>
        <dbReference type="Proteomes" id="UP001632037"/>
    </source>
</evidence>
<dbReference type="Pfam" id="PF18264">
    <property type="entry name" value="preSET_CXC"/>
    <property type="match status" value="1"/>
</dbReference>
<feature type="domain" description="SET" evidence="8">
    <location>
        <begin position="1283"/>
        <end position="1399"/>
    </location>
</feature>
<dbReference type="GO" id="GO:0032259">
    <property type="term" value="P:methylation"/>
    <property type="evidence" value="ECO:0007669"/>
    <property type="project" value="UniProtKB-KW"/>
</dbReference>
<feature type="region of interest" description="Disordered" evidence="7">
    <location>
        <begin position="504"/>
        <end position="530"/>
    </location>
</feature>
<evidence type="ECO:0000256" key="3">
    <source>
        <dbReference type="ARBA" id="ARBA00022691"/>
    </source>
</evidence>
<evidence type="ECO:0000313" key="10">
    <source>
        <dbReference type="EMBL" id="KAL3667035.1"/>
    </source>
</evidence>
<dbReference type="Gene3D" id="2.170.270.10">
    <property type="entry name" value="SET domain"/>
    <property type="match status" value="1"/>
</dbReference>
<dbReference type="PROSITE" id="PS50280">
    <property type="entry name" value="SET"/>
    <property type="match status" value="1"/>
</dbReference>
<keyword evidence="1" id="KW-0489">Methyltransferase</keyword>
<dbReference type="PROSITE" id="PS51633">
    <property type="entry name" value="CXC"/>
    <property type="match status" value="1"/>
</dbReference>
<proteinExistence type="predicted"/>
<feature type="region of interest" description="Disordered" evidence="7">
    <location>
        <begin position="1"/>
        <end position="45"/>
    </location>
</feature>
<evidence type="ECO:0000256" key="7">
    <source>
        <dbReference type="SAM" id="MobiDB-lite"/>
    </source>
</evidence>
<dbReference type="InterPro" id="IPR001214">
    <property type="entry name" value="SET_dom"/>
</dbReference>
<dbReference type="InterPro" id="IPR026489">
    <property type="entry name" value="CXC_dom"/>
</dbReference>
<organism evidence="10 11">
    <name type="scientific">Phytophthora oleae</name>
    <dbReference type="NCBI Taxonomy" id="2107226"/>
    <lineage>
        <taxon>Eukaryota</taxon>
        <taxon>Sar</taxon>
        <taxon>Stramenopiles</taxon>
        <taxon>Oomycota</taxon>
        <taxon>Peronosporomycetes</taxon>
        <taxon>Peronosporales</taxon>
        <taxon>Peronosporaceae</taxon>
        <taxon>Phytophthora</taxon>
    </lineage>
</organism>
<feature type="compositionally biased region" description="Basic residues" evidence="7">
    <location>
        <begin position="1141"/>
        <end position="1151"/>
    </location>
</feature>
<evidence type="ECO:0000256" key="4">
    <source>
        <dbReference type="ARBA" id="ARBA00023015"/>
    </source>
</evidence>
<dbReference type="InterPro" id="IPR033467">
    <property type="entry name" value="Tesmin/TSO1-like_CXC"/>
</dbReference>
<keyword evidence="2" id="KW-0808">Transferase</keyword>
<evidence type="ECO:0000256" key="1">
    <source>
        <dbReference type="ARBA" id="ARBA00022603"/>
    </source>
</evidence>
<keyword evidence="5" id="KW-0804">Transcription</keyword>
<dbReference type="SMART" id="SM01114">
    <property type="entry name" value="CXC"/>
    <property type="match status" value="1"/>
</dbReference>
<evidence type="ECO:0000256" key="5">
    <source>
        <dbReference type="ARBA" id="ARBA00023163"/>
    </source>
</evidence>
<feature type="region of interest" description="Disordered" evidence="7">
    <location>
        <begin position="64"/>
        <end position="418"/>
    </location>
</feature>
<evidence type="ECO:0008006" key="12">
    <source>
        <dbReference type="Google" id="ProtNLM"/>
    </source>
</evidence>
<comment type="catalytic activity">
    <reaction evidence="6">
        <text>L-lysyl(27)-[histone H3] + 3 S-adenosyl-L-methionine = N(6),N(6),N(6)-trimethyl-L-lysyl(27)-[histone H3] + 3 S-adenosyl-L-homocysteine + 3 H(+)</text>
        <dbReference type="Rhea" id="RHEA:60292"/>
        <dbReference type="Rhea" id="RHEA-COMP:15535"/>
        <dbReference type="Rhea" id="RHEA-COMP:15548"/>
        <dbReference type="ChEBI" id="CHEBI:15378"/>
        <dbReference type="ChEBI" id="CHEBI:29969"/>
        <dbReference type="ChEBI" id="CHEBI:57856"/>
        <dbReference type="ChEBI" id="CHEBI:59789"/>
        <dbReference type="ChEBI" id="CHEBI:61961"/>
        <dbReference type="EC" id="2.1.1.356"/>
    </reaction>
</comment>
<dbReference type="InterPro" id="IPR045318">
    <property type="entry name" value="EZH1/2-like"/>
</dbReference>
<feature type="domain" description="CXC" evidence="9">
    <location>
        <begin position="1163"/>
        <end position="1264"/>
    </location>
</feature>